<proteinExistence type="predicted"/>
<dbReference type="Gramene" id="rna-AYBTSS11_LOCUS22743">
    <property type="protein sequence ID" value="CAJ1970757.1"/>
    <property type="gene ID" value="gene-AYBTSS11_LOCUS22743"/>
</dbReference>
<dbReference type="PANTHER" id="PTHR33257:SF46">
    <property type="entry name" value="OVATE FAMILY PROTEIN"/>
    <property type="match status" value="1"/>
</dbReference>
<gene>
    <name evidence="2" type="ORF">AYBTSS11_LOCUS22743</name>
</gene>
<evidence type="ECO:0000256" key="1">
    <source>
        <dbReference type="SAM" id="MobiDB-lite"/>
    </source>
</evidence>
<dbReference type="PANTHER" id="PTHR33257">
    <property type="entry name" value="OS05G0165500 PROTEIN"/>
    <property type="match status" value="1"/>
</dbReference>
<dbReference type="EMBL" id="OY731405">
    <property type="protein sequence ID" value="CAJ1970757.1"/>
    <property type="molecule type" value="Genomic_DNA"/>
</dbReference>
<keyword evidence="3" id="KW-1185">Reference proteome</keyword>
<feature type="compositionally biased region" description="Polar residues" evidence="1">
    <location>
        <begin position="1"/>
        <end position="16"/>
    </location>
</feature>
<evidence type="ECO:0000313" key="2">
    <source>
        <dbReference type="EMBL" id="CAJ1970757.1"/>
    </source>
</evidence>
<protein>
    <submittedName>
        <fullName evidence="2">Uncharacterized protein</fullName>
    </submittedName>
</protein>
<reference evidence="2" key="1">
    <citation type="submission" date="2023-10" db="EMBL/GenBank/DDBJ databases">
        <authorList>
            <person name="Domelevo Entfellner J.-B."/>
        </authorList>
    </citation>
    <scope>NUCLEOTIDE SEQUENCE</scope>
</reference>
<feature type="region of interest" description="Disordered" evidence="1">
    <location>
        <begin position="1"/>
        <end position="22"/>
    </location>
</feature>
<evidence type="ECO:0000313" key="3">
    <source>
        <dbReference type="Proteomes" id="UP001189624"/>
    </source>
</evidence>
<dbReference type="Proteomes" id="UP001189624">
    <property type="component" value="Chromosome 8"/>
</dbReference>
<accession>A0AA86TJT6</accession>
<feature type="region of interest" description="Disordered" evidence="1">
    <location>
        <begin position="60"/>
        <end position="174"/>
    </location>
</feature>
<name>A0AA86TJT6_9FABA</name>
<organism evidence="2 3">
    <name type="scientific">Sphenostylis stenocarpa</name>
    <dbReference type="NCBI Taxonomy" id="92480"/>
    <lineage>
        <taxon>Eukaryota</taxon>
        <taxon>Viridiplantae</taxon>
        <taxon>Streptophyta</taxon>
        <taxon>Embryophyta</taxon>
        <taxon>Tracheophyta</taxon>
        <taxon>Spermatophyta</taxon>
        <taxon>Magnoliopsida</taxon>
        <taxon>eudicotyledons</taxon>
        <taxon>Gunneridae</taxon>
        <taxon>Pentapetalae</taxon>
        <taxon>rosids</taxon>
        <taxon>fabids</taxon>
        <taxon>Fabales</taxon>
        <taxon>Fabaceae</taxon>
        <taxon>Papilionoideae</taxon>
        <taxon>50 kb inversion clade</taxon>
        <taxon>NPAAA clade</taxon>
        <taxon>indigoferoid/millettioid clade</taxon>
        <taxon>Phaseoleae</taxon>
        <taxon>Sphenostylis</taxon>
    </lineage>
</organism>
<dbReference type="AlphaFoldDB" id="A0AA86TJT6"/>
<feature type="compositionally biased region" description="Low complexity" evidence="1">
    <location>
        <begin position="132"/>
        <end position="164"/>
    </location>
</feature>
<sequence length="209" mass="23036">MSKPSNNTLQRPSNIVVQRPHRKQKEMVMFLDHDKLARDLSNLSNEAYHVESASVPFVWESQPGTPKVRFKANSLPPLTPPPSYFQNATKKTTPKAKNKNSPKSSFLQTLFPKRPTTKDGVPPQTGSQNIWSYSSSSPSSSSSSSSSLSVSSPRPTSYSVPSSPMIHSRKGAEDEDLYKVTSSSLCFGNARSRGCYSSMFKKVLLGDFL</sequence>